<keyword evidence="3" id="KW-1185">Reference proteome</keyword>
<dbReference type="InterPro" id="IPR029058">
    <property type="entry name" value="AB_hydrolase_fold"/>
</dbReference>
<accession>A0A9W8LF56</accession>
<proteinExistence type="predicted"/>
<gene>
    <name evidence="2" type="ORF">H4R18_005717</name>
</gene>
<dbReference type="Proteomes" id="UP001140217">
    <property type="component" value="Unassembled WGS sequence"/>
</dbReference>
<dbReference type="InterPro" id="IPR002925">
    <property type="entry name" value="Dienelactn_hydro"/>
</dbReference>
<feature type="domain" description="Dienelactone hydrolase" evidence="1">
    <location>
        <begin position="31"/>
        <end position="238"/>
    </location>
</feature>
<dbReference type="SUPFAM" id="SSF53474">
    <property type="entry name" value="alpha/beta-Hydrolases"/>
    <property type="match status" value="1"/>
</dbReference>
<dbReference type="GO" id="GO:0016787">
    <property type="term" value="F:hydrolase activity"/>
    <property type="evidence" value="ECO:0007669"/>
    <property type="project" value="InterPro"/>
</dbReference>
<dbReference type="PANTHER" id="PTHR47668">
    <property type="entry name" value="DIENELACTONE HYDROLASE FAMILY PROTEIN (AFU_ORTHOLOGUE AFUA_6G01940)"/>
    <property type="match status" value="1"/>
</dbReference>
<dbReference type="Pfam" id="PF01738">
    <property type="entry name" value="DLH"/>
    <property type="match status" value="1"/>
</dbReference>
<evidence type="ECO:0000313" key="3">
    <source>
        <dbReference type="Proteomes" id="UP001140217"/>
    </source>
</evidence>
<protein>
    <recommendedName>
        <fullName evidence="1">Dienelactone hydrolase domain-containing protein</fullName>
    </recommendedName>
</protein>
<sequence>MSFPPACCNTPPVASDYTAKGELREIGGVPCYVSGPKDATQGIVVVYDIFGMHGNVKQICDVLGAVGFAVVLPDLLGAGALTEADLGKPGVFDAFTKGPGSWEANRDKLAAARDHLRAGGAQSVGALGFCWGGGIVVQALAKLDGLSGGTIVHPALVTAERVAAIKAPLLAMPTKDDPDYAPFFATLADKPFAAQCRVERFDDMFHGFCGARGDWSKSEQAKRANDAIALTADFFRAVLKH</sequence>
<organism evidence="2 3">
    <name type="scientific">Coemansia javaensis</name>
    <dbReference type="NCBI Taxonomy" id="2761396"/>
    <lineage>
        <taxon>Eukaryota</taxon>
        <taxon>Fungi</taxon>
        <taxon>Fungi incertae sedis</taxon>
        <taxon>Zoopagomycota</taxon>
        <taxon>Kickxellomycotina</taxon>
        <taxon>Kickxellomycetes</taxon>
        <taxon>Kickxellales</taxon>
        <taxon>Kickxellaceae</taxon>
        <taxon>Coemansia</taxon>
    </lineage>
</organism>
<evidence type="ECO:0000313" key="2">
    <source>
        <dbReference type="EMBL" id="KAJ2776352.1"/>
    </source>
</evidence>
<dbReference type="OrthoDB" id="17560at2759"/>
<comment type="caution">
    <text evidence="2">The sequence shown here is derived from an EMBL/GenBank/DDBJ whole genome shotgun (WGS) entry which is preliminary data.</text>
</comment>
<dbReference type="Gene3D" id="3.40.50.1820">
    <property type="entry name" value="alpha/beta hydrolase"/>
    <property type="match status" value="1"/>
</dbReference>
<dbReference type="PANTHER" id="PTHR47668:SF1">
    <property type="entry name" value="DIENELACTONE HYDROLASE DOMAIN-CONTAINING PROTEIN-RELATED"/>
    <property type="match status" value="1"/>
</dbReference>
<name>A0A9W8LF56_9FUNG</name>
<evidence type="ECO:0000259" key="1">
    <source>
        <dbReference type="Pfam" id="PF01738"/>
    </source>
</evidence>
<dbReference type="AlphaFoldDB" id="A0A9W8LF56"/>
<reference evidence="2" key="1">
    <citation type="submission" date="2022-07" db="EMBL/GenBank/DDBJ databases">
        <title>Phylogenomic reconstructions and comparative analyses of Kickxellomycotina fungi.</title>
        <authorList>
            <person name="Reynolds N.K."/>
            <person name="Stajich J.E."/>
            <person name="Barry K."/>
            <person name="Grigoriev I.V."/>
            <person name="Crous P."/>
            <person name="Smith M.E."/>
        </authorList>
    </citation>
    <scope>NUCLEOTIDE SEQUENCE</scope>
    <source>
        <strain evidence="2">NBRC 105414</strain>
    </source>
</reference>
<dbReference type="EMBL" id="JANBUL010000370">
    <property type="protein sequence ID" value="KAJ2776352.1"/>
    <property type="molecule type" value="Genomic_DNA"/>
</dbReference>